<gene>
    <name evidence="1" type="ORF">TPC1_11847</name>
</gene>
<dbReference type="AlphaFoldDB" id="A0A146KHA5"/>
<evidence type="ECO:0000313" key="1">
    <source>
        <dbReference type="EMBL" id="JAP95234.1"/>
    </source>
</evidence>
<organism evidence="1">
    <name type="scientific">Trepomonas sp. PC1</name>
    <dbReference type="NCBI Taxonomy" id="1076344"/>
    <lineage>
        <taxon>Eukaryota</taxon>
        <taxon>Metamonada</taxon>
        <taxon>Diplomonadida</taxon>
        <taxon>Hexamitidae</taxon>
        <taxon>Hexamitinae</taxon>
        <taxon>Trepomonas</taxon>
    </lineage>
</organism>
<sequence length="616" mass="72945">QMLYKSLNQIQPQLNRKSNILYVLLELQKSQTKQKIDYIDFDALFEQTKPNALDKEQNQLEKSQEPIPTKQKSLLHQPQTHAILQDLIYLLQGLDGKLLKFEVNSHTGIQNAMSYKELPPQLVSFASQISETGGIFVRLMKLLKQLEQSQNIFTKEFCSFSREIIQQTYMDKIQEYSLKLQFGEPNILNLNNFTNKHLRPVVNYLVLCAEMINNHKFTNFDIQFGIQHVKLYNQDINQRMTLQLNQLTKREVFKFIFEQKHGSEFFIQTNKNLDKWDEILSLQNTNPLLQGDTLLQIGRMLIYGQKVFKKYFQFQNFSGFHQLKQELTDYNTMLSDINFIPLQKHIQKWFNDLITIEYSLFQNFELLKKVFFGFQSDFHSLLVQTQLNNSNELYKLQCENDLDFIVQQTLNSSFKPNITQQLQVQIVQKEFYVVYKPVELQCIFEFESIQSFNQLFRLIFNLRKFELILENFSRHKNVQVAVFKLQNLSKVISNFLQLKLEQMLKDVFTCQNGDLLTVLKQNLTKFNERVQILVKNDVLVKILQNLAQLFLQFKNQVVFSQNQKIHENAKNEQIKMLVKAFLQQVNVQMAIYIGEMRQIKEEDAEEFVERVEAIGF</sequence>
<name>A0A146KHA5_9EUKA</name>
<proteinExistence type="predicted"/>
<protein>
    <submittedName>
        <fullName evidence="1">Spindle pole body component</fullName>
    </submittedName>
</protein>
<feature type="non-terminal residue" evidence="1">
    <location>
        <position position="1"/>
    </location>
</feature>
<accession>A0A146KHA5</accession>
<reference evidence="1" key="1">
    <citation type="submission" date="2015-07" db="EMBL/GenBank/DDBJ databases">
        <title>Adaptation to a free-living lifestyle via gene acquisitions in the diplomonad Trepomonas sp. PC1.</title>
        <authorList>
            <person name="Xu F."/>
            <person name="Jerlstrom-Hultqvist J."/>
            <person name="Kolisko M."/>
            <person name="Simpson A.G.B."/>
            <person name="Roger A.J."/>
            <person name="Svard S.G."/>
            <person name="Andersson J.O."/>
        </authorList>
    </citation>
    <scope>NUCLEOTIDE SEQUENCE</scope>
    <source>
        <strain evidence="1">PC1</strain>
    </source>
</reference>
<dbReference type="EMBL" id="GDID01001372">
    <property type="protein sequence ID" value="JAP95234.1"/>
    <property type="molecule type" value="Transcribed_RNA"/>
</dbReference>